<proteinExistence type="predicted"/>
<dbReference type="KEGG" id="slim:SCL_2544"/>
<keyword evidence="2" id="KW-1185">Reference proteome</keyword>
<accession>A0A1B4XJ64</accession>
<gene>
    <name evidence="1" type="ORF">SCL_2544</name>
</gene>
<evidence type="ECO:0000313" key="2">
    <source>
        <dbReference type="Proteomes" id="UP000243180"/>
    </source>
</evidence>
<dbReference type="InParanoid" id="A0A1B4XJ64"/>
<dbReference type="AlphaFoldDB" id="A0A1B4XJ64"/>
<name>A0A1B4XJ64_9GAMM</name>
<protein>
    <submittedName>
        <fullName evidence="1">Uncharacterized protein</fullName>
    </submittedName>
</protein>
<evidence type="ECO:0000313" key="1">
    <source>
        <dbReference type="EMBL" id="BAV34821.1"/>
    </source>
</evidence>
<dbReference type="EMBL" id="AP014879">
    <property type="protein sequence ID" value="BAV34821.1"/>
    <property type="molecule type" value="Genomic_DNA"/>
</dbReference>
<organism evidence="1 2">
    <name type="scientific">Sulfuricaulis limicola</name>
    <dbReference type="NCBI Taxonomy" id="1620215"/>
    <lineage>
        <taxon>Bacteria</taxon>
        <taxon>Pseudomonadati</taxon>
        <taxon>Pseudomonadota</taxon>
        <taxon>Gammaproteobacteria</taxon>
        <taxon>Acidiferrobacterales</taxon>
        <taxon>Acidiferrobacteraceae</taxon>
        <taxon>Sulfuricaulis</taxon>
    </lineage>
</organism>
<sequence length="82" mass="8116">MESSPPEISATALRAAPGAAARGLAMGEAGNDMGVPLKIPGEHILAQTMDSGTPWDTGAAAVKALAGGHRRGKKTGPCGPIL</sequence>
<reference evidence="1 2" key="1">
    <citation type="submission" date="2015-05" db="EMBL/GenBank/DDBJ databases">
        <title>Complete genome sequence of a sulfur-oxidizing gammaproteobacterium strain HA5.</title>
        <authorList>
            <person name="Miura A."/>
            <person name="Kojima H."/>
            <person name="Fukui M."/>
        </authorList>
    </citation>
    <scope>NUCLEOTIDE SEQUENCE [LARGE SCALE GENOMIC DNA]</scope>
    <source>
        <strain evidence="1 2">HA5</strain>
    </source>
</reference>
<dbReference type="Proteomes" id="UP000243180">
    <property type="component" value="Chromosome"/>
</dbReference>